<dbReference type="WBParaSite" id="scaffold52355_cov305.g25387">
    <property type="protein sequence ID" value="scaffold52355_cov305.g25387"/>
    <property type="gene ID" value="scaffold52355_cov305.g25387"/>
</dbReference>
<feature type="compositionally biased region" description="Basic residues" evidence="1">
    <location>
        <begin position="25"/>
        <end position="43"/>
    </location>
</feature>
<evidence type="ECO:0000256" key="1">
    <source>
        <dbReference type="SAM" id="MobiDB-lite"/>
    </source>
</evidence>
<sequence>MPKKHKIIDESEDVSPSTSNSGVNPRRHSASVQRQTHHDKKMPKSAVRGELKGLQDSLSKFFTPSDMRRSRAHSFKIGLDQHLEIDVDNIPNKMVSRTNSISSHISPKSPHHRDRLEDALTKYFTPNPDKRRLHKEGEYWQLSKGGDFTRPKTALSEHAKICESDGMEEEESQKVVSQPKDIDTAPTINKIHKP</sequence>
<evidence type="ECO:0000313" key="3">
    <source>
        <dbReference type="WBParaSite" id="scaffold52355_cov305.g25387"/>
    </source>
</evidence>
<reference evidence="3" key="1">
    <citation type="submission" date="2022-11" db="UniProtKB">
        <authorList>
            <consortium name="WormBaseParasite"/>
        </authorList>
    </citation>
    <scope>IDENTIFICATION</scope>
</reference>
<feature type="region of interest" description="Disordered" evidence="1">
    <location>
        <begin position="162"/>
        <end position="194"/>
    </location>
</feature>
<name>A0A915MWC5_MELJA</name>
<organism evidence="2 3">
    <name type="scientific">Meloidogyne javanica</name>
    <name type="common">Root-knot nematode worm</name>
    <dbReference type="NCBI Taxonomy" id="6303"/>
    <lineage>
        <taxon>Eukaryota</taxon>
        <taxon>Metazoa</taxon>
        <taxon>Ecdysozoa</taxon>
        <taxon>Nematoda</taxon>
        <taxon>Chromadorea</taxon>
        <taxon>Rhabditida</taxon>
        <taxon>Tylenchina</taxon>
        <taxon>Tylenchomorpha</taxon>
        <taxon>Tylenchoidea</taxon>
        <taxon>Meloidogynidae</taxon>
        <taxon>Meloidogyninae</taxon>
        <taxon>Meloidogyne</taxon>
        <taxon>Meloidogyne incognita group</taxon>
    </lineage>
</organism>
<proteinExistence type="predicted"/>
<evidence type="ECO:0000313" key="2">
    <source>
        <dbReference type="Proteomes" id="UP000887561"/>
    </source>
</evidence>
<feature type="compositionally biased region" description="Polar residues" evidence="1">
    <location>
        <begin position="14"/>
        <end position="23"/>
    </location>
</feature>
<feature type="region of interest" description="Disordered" evidence="1">
    <location>
        <begin position="1"/>
        <end position="51"/>
    </location>
</feature>
<keyword evidence="2" id="KW-1185">Reference proteome</keyword>
<dbReference type="AlphaFoldDB" id="A0A915MWC5"/>
<dbReference type="Proteomes" id="UP000887561">
    <property type="component" value="Unplaced"/>
</dbReference>
<accession>A0A915MWC5</accession>
<protein>
    <submittedName>
        <fullName evidence="3">Uncharacterized protein</fullName>
    </submittedName>
</protein>